<evidence type="ECO:0000259" key="1">
    <source>
        <dbReference type="Pfam" id="PF21885"/>
    </source>
</evidence>
<organism evidence="2 3">
    <name type="scientific">Phlebotomus papatasi</name>
    <name type="common">Sandfly</name>
    <dbReference type="NCBI Taxonomy" id="29031"/>
    <lineage>
        <taxon>Eukaryota</taxon>
        <taxon>Metazoa</taxon>
        <taxon>Ecdysozoa</taxon>
        <taxon>Arthropoda</taxon>
        <taxon>Hexapoda</taxon>
        <taxon>Insecta</taxon>
        <taxon>Pterygota</taxon>
        <taxon>Neoptera</taxon>
        <taxon>Endopterygota</taxon>
        <taxon>Diptera</taxon>
        <taxon>Nematocera</taxon>
        <taxon>Psychodoidea</taxon>
        <taxon>Psychodidae</taxon>
        <taxon>Phlebotomus</taxon>
        <taxon>Phlebotomus</taxon>
    </lineage>
</organism>
<dbReference type="EMBL" id="AJVK01031830">
    <property type="status" value="NOT_ANNOTATED_CDS"/>
    <property type="molecule type" value="Genomic_DNA"/>
</dbReference>
<sequence length="218" mass="24730">MVFMAFFACFGLGIFIGLAGPPITTTTEITATSILPNASAMENKLIMATGPFSMRSPLMTMYAQQLWLIAQIFTDNRDDEAYDKSFQVSLSIDGLTADHKPVPILYGESVKNRTRHLVCERNTCEEFTVLHLGFLDYAHYILMEAKAMDSMGLGYSYHLPSGGFFQRVRNTLSLAQFSDLFSEFNEYIAPAYHHDRCERSVHMRLYSMNKLKTFNPNT</sequence>
<protein>
    <recommendedName>
        <fullName evidence="1">TMEM181 GOLD domain-containing protein</fullName>
    </recommendedName>
</protein>
<proteinExistence type="predicted"/>
<evidence type="ECO:0000313" key="3">
    <source>
        <dbReference type="Proteomes" id="UP000092462"/>
    </source>
</evidence>
<dbReference type="Proteomes" id="UP000092462">
    <property type="component" value="Unassembled WGS sequence"/>
</dbReference>
<dbReference type="Pfam" id="PF21885">
    <property type="entry name" value="TMEM181_GOLD"/>
    <property type="match status" value="1"/>
</dbReference>
<dbReference type="VEuPathDB" id="VectorBase:PPAPM1_000727"/>
<feature type="domain" description="TMEM181 GOLD" evidence="1">
    <location>
        <begin position="50"/>
        <end position="142"/>
    </location>
</feature>
<keyword evidence="3" id="KW-1185">Reference proteome</keyword>
<evidence type="ECO:0000313" key="2">
    <source>
        <dbReference type="EnsemblMetazoa" id="PPAI005898-PA"/>
    </source>
</evidence>
<dbReference type="InterPro" id="IPR054077">
    <property type="entry name" value="TMEM181_GOLD"/>
</dbReference>
<dbReference type="PANTHER" id="PTHR31918">
    <property type="entry name" value="TRANSMEMBRANE PROTEIN 181"/>
    <property type="match status" value="1"/>
</dbReference>
<reference evidence="2" key="1">
    <citation type="submission" date="2022-08" db="UniProtKB">
        <authorList>
            <consortium name="EnsemblMetazoa"/>
        </authorList>
    </citation>
    <scope>IDENTIFICATION</scope>
    <source>
        <strain evidence="2">Israel</strain>
    </source>
</reference>
<dbReference type="EnsemblMetazoa" id="PPAI005898-RA">
    <property type="protein sequence ID" value="PPAI005898-PA"/>
    <property type="gene ID" value="PPAI005898"/>
</dbReference>
<dbReference type="PANTHER" id="PTHR31918:SF1">
    <property type="entry name" value="TRANSMEMBRANE PROTEIN 181"/>
    <property type="match status" value="1"/>
</dbReference>
<name>A0A1B0DDC7_PHLPP</name>
<dbReference type="AlphaFoldDB" id="A0A1B0DDC7"/>
<dbReference type="GO" id="GO:0015643">
    <property type="term" value="F:toxic substance binding"/>
    <property type="evidence" value="ECO:0007669"/>
    <property type="project" value="InterPro"/>
</dbReference>
<accession>A0A1B0DDC7</accession>
<dbReference type="InterPro" id="IPR040416">
    <property type="entry name" value="TMEM181"/>
</dbReference>
<dbReference type="VEuPathDB" id="VectorBase:PPAI005898"/>